<feature type="compositionally biased region" description="Basic and acidic residues" evidence="1">
    <location>
        <begin position="306"/>
        <end position="315"/>
    </location>
</feature>
<evidence type="ECO:0000313" key="2">
    <source>
        <dbReference type="EMBL" id="PIC40963.1"/>
    </source>
</evidence>
<feature type="compositionally biased region" description="Low complexity" evidence="1">
    <location>
        <begin position="367"/>
        <end position="377"/>
    </location>
</feature>
<feature type="compositionally biased region" description="Low complexity" evidence="1">
    <location>
        <begin position="152"/>
        <end position="165"/>
    </location>
</feature>
<gene>
    <name evidence="2" type="primary">Cnig_chr_III.g8544</name>
    <name evidence="2" type="ORF">B9Z55_008544</name>
</gene>
<keyword evidence="3" id="KW-1185">Reference proteome</keyword>
<feature type="region of interest" description="Disordered" evidence="1">
    <location>
        <begin position="353"/>
        <end position="377"/>
    </location>
</feature>
<protein>
    <submittedName>
        <fullName evidence="2">Uncharacterized protein</fullName>
    </submittedName>
</protein>
<feature type="compositionally biased region" description="Polar residues" evidence="1">
    <location>
        <begin position="137"/>
        <end position="149"/>
    </location>
</feature>
<evidence type="ECO:0000256" key="1">
    <source>
        <dbReference type="SAM" id="MobiDB-lite"/>
    </source>
</evidence>
<dbReference type="AlphaFoldDB" id="A0A2G5UND6"/>
<dbReference type="EMBL" id="PDUG01000003">
    <property type="protein sequence ID" value="PIC40963.1"/>
    <property type="molecule type" value="Genomic_DNA"/>
</dbReference>
<organism evidence="2 3">
    <name type="scientific">Caenorhabditis nigoni</name>
    <dbReference type="NCBI Taxonomy" id="1611254"/>
    <lineage>
        <taxon>Eukaryota</taxon>
        <taxon>Metazoa</taxon>
        <taxon>Ecdysozoa</taxon>
        <taxon>Nematoda</taxon>
        <taxon>Chromadorea</taxon>
        <taxon>Rhabditida</taxon>
        <taxon>Rhabditina</taxon>
        <taxon>Rhabditomorpha</taxon>
        <taxon>Rhabditoidea</taxon>
        <taxon>Rhabditidae</taxon>
        <taxon>Peloderinae</taxon>
        <taxon>Caenorhabditis</taxon>
    </lineage>
</organism>
<proteinExistence type="predicted"/>
<reference evidence="3" key="1">
    <citation type="submission" date="2017-10" db="EMBL/GenBank/DDBJ databases">
        <title>Rapid genome shrinkage in a self-fertile nematode reveals novel sperm competition proteins.</title>
        <authorList>
            <person name="Yin D."/>
            <person name="Schwarz E.M."/>
            <person name="Thomas C.G."/>
            <person name="Felde R.L."/>
            <person name="Korf I.F."/>
            <person name="Cutter A.D."/>
            <person name="Schartner C.M."/>
            <person name="Ralston E.J."/>
            <person name="Meyer B.J."/>
            <person name="Haag E.S."/>
        </authorList>
    </citation>
    <scope>NUCLEOTIDE SEQUENCE [LARGE SCALE GENOMIC DNA]</scope>
    <source>
        <strain evidence="3">JU1422</strain>
    </source>
</reference>
<dbReference type="Proteomes" id="UP000230233">
    <property type="component" value="Chromosome III"/>
</dbReference>
<feature type="compositionally biased region" description="Polar residues" evidence="1">
    <location>
        <begin position="244"/>
        <end position="260"/>
    </location>
</feature>
<feature type="compositionally biased region" description="Basic and acidic residues" evidence="1">
    <location>
        <begin position="221"/>
        <end position="233"/>
    </location>
</feature>
<feature type="region of interest" description="Disordered" evidence="1">
    <location>
        <begin position="470"/>
        <end position="494"/>
    </location>
</feature>
<feature type="compositionally biased region" description="Low complexity" evidence="1">
    <location>
        <begin position="444"/>
        <end position="457"/>
    </location>
</feature>
<comment type="caution">
    <text evidence="2">The sequence shown here is derived from an EMBL/GenBank/DDBJ whole genome shotgun (WGS) entry which is preliminary data.</text>
</comment>
<name>A0A2G5UND6_9PELO</name>
<accession>A0A2G5UND6</accession>
<dbReference type="STRING" id="1611254.A0A2G5UND6"/>
<evidence type="ECO:0000313" key="3">
    <source>
        <dbReference type="Proteomes" id="UP000230233"/>
    </source>
</evidence>
<sequence>MSVNENVAESLVDIIGRFSDATKSSITTAHAGTVALRCRIHPTVGRHGESEVHRMKIHLVGHAVAKAAFHTLDSDPSFVQMSIISKELGVFPRVGEDIKFIGTAKTGPSFPMPHLQFKAYVERHGNKRTLLASGTSTVVSRPVNSTSDQVEAAPAVPVSTSAPAPAHEESSAPFKDALLETAEPERSESPAVDAPISVPGPLPTSAPVVPRGKSTSPIEKSPMETGDRREPSRMESPAEDVASSPLSTSTPEHPQKESSASLKDMILEAVHKLEPSRIDEIVSQVGVVAVFIPVRLSTSSSSPKQDPSDPSEKSPLETGPESIAEPVLLARIPLADDRAINDVAEAVRAENSVLHPTPAADPPSNPEPSNGPSVVEPVPDATDVGVVVADANLKHGVVDDVAASISVVPPENAAVEPLPGANVLVHIPAVDTPSPSVPPPPAPSTSASALRRSPSSLVADTMNGLSLKCPLKTGDDDAASSSDDPQAKKQRMEAGVVVPSSPALSVKSDGVCEGPRRFEWVESVKYEQYEPLWYPIVDQDFVYVHLETSKPETGKALKKKMLSFGVRVTDFAHTRSFFTVGRRDVWFLYFSVDERDFDRVELFRTHQQMFDASGSWMNAFSLENMWQGDHAFIAPAMPVSEILRAVVLATRYRTSDPNLDLGTAIEDKEKVMQAVHHAKQFHGIEAKLTPEGQRILSFIERGCFR</sequence>
<feature type="region of interest" description="Disordered" evidence="1">
    <location>
        <begin position="137"/>
        <end position="260"/>
    </location>
</feature>
<feature type="region of interest" description="Disordered" evidence="1">
    <location>
        <begin position="432"/>
        <end position="457"/>
    </location>
</feature>
<feature type="region of interest" description="Disordered" evidence="1">
    <location>
        <begin position="297"/>
        <end position="321"/>
    </location>
</feature>